<evidence type="ECO:0000256" key="2">
    <source>
        <dbReference type="ARBA" id="ARBA00022679"/>
    </source>
</evidence>
<dbReference type="PANTHER" id="PTHR22589:SF31">
    <property type="entry name" value="CARNITINE O-PALMITOYLTRANSFERASE"/>
    <property type="match status" value="1"/>
</dbReference>
<accession>A0ABY6LA17</accession>
<dbReference type="SUPFAM" id="SSF52777">
    <property type="entry name" value="CoA-dependent acyltransferases"/>
    <property type="match status" value="2"/>
</dbReference>
<keyword evidence="8" id="KW-1185">Reference proteome</keyword>
<keyword evidence="5" id="KW-1133">Transmembrane helix</keyword>
<proteinExistence type="inferred from homology"/>
<reference evidence="7 8" key="1">
    <citation type="submission" date="2022-01" db="EMBL/GenBank/DDBJ databases">
        <title>A chromosomal length assembly of Cordylochernes scorpioides.</title>
        <authorList>
            <person name="Zeh D."/>
            <person name="Zeh J."/>
        </authorList>
    </citation>
    <scope>NUCLEOTIDE SEQUENCE [LARGE SCALE GENOMIC DNA]</scope>
    <source>
        <strain evidence="7">IN4F17</strain>
        <tissue evidence="7">Whole Body</tissue>
    </source>
</reference>
<gene>
    <name evidence="7" type="ORF">LAZ67_15003097</name>
</gene>
<keyword evidence="3 4" id="KW-0012">Acyltransferase</keyword>
<organism evidence="7 8">
    <name type="scientific">Cordylochernes scorpioides</name>
    <dbReference type="NCBI Taxonomy" id="51811"/>
    <lineage>
        <taxon>Eukaryota</taxon>
        <taxon>Metazoa</taxon>
        <taxon>Ecdysozoa</taxon>
        <taxon>Arthropoda</taxon>
        <taxon>Chelicerata</taxon>
        <taxon>Arachnida</taxon>
        <taxon>Pseudoscorpiones</taxon>
        <taxon>Cheliferoidea</taxon>
        <taxon>Chernetidae</taxon>
        <taxon>Cordylochernes</taxon>
    </lineage>
</organism>
<sequence>MRKPVIMLECRFPLFYCTGIDVLKARRDSVPDLGLHLACLALSLAVWSATVLTLRYTIKLLLSYKGWMYEARKGGISLKTKIWGMLLKTLVGGPPHRLYDFQGSLPRIPLPALDYTINKYLESMKPLLSEEEYRTRQELAQEFQSSALGRKCQWYLWLKSWWSTNYVTDWWEEYVYLRGRDPLLINSNYYGIDALALQSNRQASRAAYLLYATFQYRRSIDSQSLPPLLIQNMIPLCSRQYERMFNTTRIPGVETDRLDHFEQSNYVVVLCRGCYYVLEMYSHTRLLTPPEIEAQVEWILAQTPQPDPGEDKLAALTTAERKRWAVSRRKYFGQGLNRASLRTIEKAAFVVVLEDRSYELDPSNPAKFDEYVQSLFYGTGCDRWLDKSFNFIVGANGRVGLNVEHSWADAPVMAQFWEVILTHELCQNVYTPEGRINASITDKLPPTPKKLQWELSPEALEEVEACVQLASRSCKDIDLRLYVHQEYGKHFVKQCRVSPDAFIQMALQLAYYRDAGHFALTYEASMTRLFREGRTETVRTVTEESCAWVRAMDDPDKTDDEKRELLRDACRIHQDAYLASMCGYGIDRHLFCLYVVSKYLRQDSPFLDSIFKDKWRLSTSQTPHNQAYWMDARKYADHICGGGGFGPTGTGCVQVADDGYGVSYLVTGEHMVFFHVSSKHSSPKTDTTRFVEHIKRALRDLRNLFPETIAK</sequence>
<dbReference type="Gene3D" id="3.30.559.10">
    <property type="entry name" value="Chloramphenicol acetyltransferase-like domain"/>
    <property type="match status" value="1"/>
</dbReference>
<evidence type="ECO:0000313" key="8">
    <source>
        <dbReference type="Proteomes" id="UP001235939"/>
    </source>
</evidence>
<dbReference type="InterPro" id="IPR023213">
    <property type="entry name" value="CAT-like_dom_sf"/>
</dbReference>
<dbReference type="InterPro" id="IPR039551">
    <property type="entry name" value="Cho/carn_acyl_trans"/>
</dbReference>
<comment type="similarity">
    <text evidence="1 4">Belongs to the carnitine/choline acetyltransferase family.</text>
</comment>
<name>A0ABY6LA17_9ARAC</name>
<keyword evidence="5" id="KW-0472">Membrane</keyword>
<evidence type="ECO:0000256" key="1">
    <source>
        <dbReference type="ARBA" id="ARBA00005232"/>
    </source>
</evidence>
<evidence type="ECO:0000256" key="3">
    <source>
        <dbReference type="ARBA" id="ARBA00023315"/>
    </source>
</evidence>
<dbReference type="Pfam" id="PF00755">
    <property type="entry name" value="Carn_acyltransf"/>
    <property type="match status" value="1"/>
</dbReference>
<keyword evidence="2 4" id="KW-0808">Transferase</keyword>
<dbReference type="EMBL" id="CP092877">
    <property type="protein sequence ID" value="UYV77982.1"/>
    <property type="molecule type" value="Genomic_DNA"/>
</dbReference>
<dbReference type="PANTHER" id="PTHR22589">
    <property type="entry name" value="CARNITINE O-ACYLTRANSFERASE"/>
    <property type="match status" value="1"/>
</dbReference>
<dbReference type="Proteomes" id="UP001235939">
    <property type="component" value="Chromosome 15"/>
</dbReference>
<dbReference type="InterPro" id="IPR042231">
    <property type="entry name" value="Cho/carn_acyl_trans_2"/>
</dbReference>
<dbReference type="Gene3D" id="3.30.559.70">
    <property type="entry name" value="Choline/Carnitine o-acyltransferase, domain 2"/>
    <property type="match status" value="1"/>
</dbReference>
<evidence type="ECO:0000256" key="4">
    <source>
        <dbReference type="RuleBase" id="RU003801"/>
    </source>
</evidence>
<feature type="domain" description="Choline/carnitine acyltransferase" evidence="6">
    <location>
        <begin position="109"/>
        <end position="695"/>
    </location>
</feature>
<dbReference type="PROSITE" id="PS00440">
    <property type="entry name" value="ACYLTRANSF_C_2"/>
    <property type="match status" value="1"/>
</dbReference>
<keyword evidence="5" id="KW-0812">Transmembrane</keyword>
<evidence type="ECO:0000313" key="7">
    <source>
        <dbReference type="EMBL" id="UYV77982.1"/>
    </source>
</evidence>
<feature type="transmembrane region" description="Helical" evidence="5">
    <location>
        <begin position="33"/>
        <end position="58"/>
    </location>
</feature>
<protein>
    <submittedName>
        <fullName evidence="7">CPT1A</fullName>
    </submittedName>
</protein>
<evidence type="ECO:0000256" key="5">
    <source>
        <dbReference type="SAM" id="Phobius"/>
    </source>
</evidence>
<evidence type="ECO:0000259" key="6">
    <source>
        <dbReference type="Pfam" id="PF00755"/>
    </source>
</evidence>
<dbReference type="InterPro" id="IPR000542">
    <property type="entry name" value="Carn_acyl_trans"/>
</dbReference>